<feature type="region of interest" description="Disordered" evidence="15">
    <location>
        <begin position="113"/>
        <end position="132"/>
    </location>
</feature>
<keyword evidence="10" id="KW-0805">Transcription regulation</keyword>
<keyword evidence="5" id="KW-0479">Metal-binding</keyword>
<dbReference type="PANTHER" id="PTHR47429">
    <property type="entry name" value="PROTEIN TWIN LOV 1"/>
    <property type="match status" value="1"/>
</dbReference>
<keyword evidence="7" id="KW-0863">Zinc-finger</keyword>
<keyword evidence="11" id="KW-0238">DNA-binding</keyword>
<keyword evidence="4" id="KW-0288">FMN</keyword>
<dbReference type="EMBL" id="BLZA01000009">
    <property type="protein sequence ID" value="GHJ84567.1"/>
    <property type="molecule type" value="Genomic_DNA"/>
</dbReference>
<feature type="region of interest" description="Disordered" evidence="15">
    <location>
        <begin position="944"/>
        <end position="970"/>
    </location>
</feature>
<feature type="domain" description="PAS" evidence="16">
    <location>
        <begin position="705"/>
        <end position="775"/>
    </location>
</feature>
<keyword evidence="8" id="KW-0862">Zinc</keyword>
<keyword evidence="3" id="KW-0285">Flavoprotein</keyword>
<feature type="region of interest" description="Disordered" evidence="15">
    <location>
        <begin position="1"/>
        <end position="55"/>
    </location>
</feature>
<dbReference type="Pfam" id="PF13426">
    <property type="entry name" value="PAS_9"/>
    <property type="match status" value="1"/>
</dbReference>
<evidence type="ECO:0000256" key="15">
    <source>
        <dbReference type="SAM" id="MobiDB-lite"/>
    </source>
</evidence>
<dbReference type="InterPro" id="IPR001610">
    <property type="entry name" value="PAC"/>
</dbReference>
<evidence type="ECO:0000256" key="10">
    <source>
        <dbReference type="ARBA" id="ARBA00023015"/>
    </source>
</evidence>
<dbReference type="OrthoDB" id="447251at2759"/>
<organism evidence="17 18">
    <name type="scientific">Naganishia liquefaciens</name>
    <dbReference type="NCBI Taxonomy" id="104408"/>
    <lineage>
        <taxon>Eukaryota</taxon>
        <taxon>Fungi</taxon>
        <taxon>Dikarya</taxon>
        <taxon>Basidiomycota</taxon>
        <taxon>Agaricomycotina</taxon>
        <taxon>Tremellomycetes</taxon>
        <taxon>Filobasidiales</taxon>
        <taxon>Filobasidiaceae</taxon>
        <taxon>Naganishia</taxon>
    </lineage>
</organism>
<feature type="compositionally biased region" description="Polar residues" evidence="15">
    <location>
        <begin position="144"/>
        <end position="161"/>
    </location>
</feature>
<dbReference type="InterPro" id="IPR013655">
    <property type="entry name" value="PAS_fold_3"/>
</dbReference>
<dbReference type="GO" id="GO:0009881">
    <property type="term" value="F:photoreceptor activity"/>
    <property type="evidence" value="ECO:0007669"/>
    <property type="project" value="UniProtKB-KW"/>
</dbReference>
<gene>
    <name evidence="17" type="ORF">NliqN6_0969</name>
</gene>
<keyword evidence="14" id="KW-0675">Receptor</keyword>
<dbReference type="Pfam" id="PF08447">
    <property type="entry name" value="PAS_3"/>
    <property type="match status" value="1"/>
</dbReference>
<dbReference type="PANTHER" id="PTHR47429:SF7">
    <property type="entry name" value="GATA-FACTOR"/>
    <property type="match status" value="1"/>
</dbReference>
<evidence type="ECO:0000256" key="13">
    <source>
        <dbReference type="ARBA" id="ARBA00023163"/>
    </source>
</evidence>
<evidence type="ECO:0000256" key="14">
    <source>
        <dbReference type="ARBA" id="ARBA00023170"/>
    </source>
</evidence>
<dbReference type="GO" id="GO:0005634">
    <property type="term" value="C:nucleus"/>
    <property type="evidence" value="ECO:0007669"/>
    <property type="project" value="TreeGrafter"/>
</dbReference>
<feature type="region of interest" description="Disordered" evidence="15">
    <location>
        <begin position="140"/>
        <end position="161"/>
    </location>
</feature>
<dbReference type="SUPFAM" id="SSF55785">
    <property type="entry name" value="PYP-like sensor domain (PAS domain)"/>
    <property type="match status" value="2"/>
</dbReference>
<keyword evidence="13" id="KW-0804">Transcription</keyword>
<evidence type="ECO:0000256" key="7">
    <source>
        <dbReference type="ARBA" id="ARBA00022771"/>
    </source>
</evidence>
<evidence type="ECO:0000313" key="17">
    <source>
        <dbReference type="EMBL" id="GHJ84567.1"/>
    </source>
</evidence>
<evidence type="ECO:0000256" key="6">
    <source>
        <dbReference type="ARBA" id="ARBA00022737"/>
    </source>
</evidence>
<evidence type="ECO:0000256" key="8">
    <source>
        <dbReference type="ARBA" id="ARBA00022833"/>
    </source>
</evidence>
<name>A0A8H3YDS6_9TREE</name>
<dbReference type="Gene3D" id="3.30.450.20">
    <property type="entry name" value="PAS domain"/>
    <property type="match status" value="2"/>
</dbReference>
<keyword evidence="12" id="KW-0010">Activator</keyword>
<feature type="compositionally biased region" description="Polar residues" evidence="15">
    <location>
        <begin position="1"/>
        <end position="33"/>
    </location>
</feature>
<feature type="region of interest" description="Disordered" evidence="15">
    <location>
        <begin position="1054"/>
        <end position="1098"/>
    </location>
</feature>
<dbReference type="Proteomes" id="UP000620104">
    <property type="component" value="Unassembled WGS sequence"/>
</dbReference>
<dbReference type="NCBIfam" id="TIGR00229">
    <property type="entry name" value="sensory_box"/>
    <property type="match status" value="1"/>
</dbReference>
<feature type="compositionally biased region" description="Polar residues" evidence="15">
    <location>
        <begin position="119"/>
        <end position="132"/>
    </location>
</feature>
<keyword evidence="18" id="KW-1185">Reference proteome</keyword>
<comment type="caution">
    <text evidence="17">The sequence shown here is derived from an EMBL/GenBank/DDBJ whole genome shotgun (WGS) entry which is preliminary data.</text>
</comment>
<dbReference type="SMART" id="SM00086">
    <property type="entry name" value="PAC"/>
    <property type="match status" value="2"/>
</dbReference>
<dbReference type="GO" id="GO:0003677">
    <property type="term" value="F:DNA binding"/>
    <property type="evidence" value="ECO:0007669"/>
    <property type="project" value="UniProtKB-KW"/>
</dbReference>
<evidence type="ECO:0000256" key="2">
    <source>
        <dbReference type="ARBA" id="ARBA00022606"/>
    </source>
</evidence>
<evidence type="ECO:0000256" key="1">
    <source>
        <dbReference type="ARBA" id="ARBA00022543"/>
    </source>
</evidence>
<dbReference type="SMART" id="SM00091">
    <property type="entry name" value="PAS"/>
    <property type="match status" value="3"/>
</dbReference>
<evidence type="ECO:0000256" key="9">
    <source>
        <dbReference type="ARBA" id="ARBA00022991"/>
    </source>
</evidence>
<evidence type="ECO:0000256" key="5">
    <source>
        <dbReference type="ARBA" id="ARBA00022723"/>
    </source>
</evidence>
<dbReference type="PROSITE" id="PS50112">
    <property type="entry name" value="PAS"/>
    <property type="match status" value="2"/>
</dbReference>
<feature type="region of interest" description="Disordered" evidence="15">
    <location>
        <begin position="349"/>
        <end position="381"/>
    </location>
</feature>
<keyword evidence="1" id="KW-0600">Photoreceptor protein</keyword>
<dbReference type="FunFam" id="3.30.450.20:FF:000092">
    <property type="entry name" value="Related to white collar 1 protein"/>
    <property type="match status" value="1"/>
</dbReference>
<evidence type="ECO:0000256" key="11">
    <source>
        <dbReference type="ARBA" id="ARBA00023125"/>
    </source>
</evidence>
<keyword evidence="6" id="KW-0677">Repeat</keyword>
<keyword evidence="2" id="KW-0716">Sensory transduction</keyword>
<reference evidence="17" key="1">
    <citation type="submission" date="2020-07" db="EMBL/GenBank/DDBJ databases">
        <title>Draft Genome Sequence of a Deep-Sea Yeast, Naganishia (Cryptococcus) liquefaciens strain N6.</title>
        <authorList>
            <person name="Han Y.W."/>
            <person name="Kajitani R."/>
            <person name="Morimoto H."/>
            <person name="Parhat M."/>
            <person name="Tsubouchi H."/>
            <person name="Bakenova O."/>
            <person name="Ogata M."/>
            <person name="Argunhan B."/>
            <person name="Aoki R."/>
            <person name="Kajiwara S."/>
            <person name="Itoh T."/>
            <person name="Iwasaki H."/>
        </authorList>
    </citation>
    <scope>NUCLEOTIDE SEQUENCE</scope>
    <source>
        <strain evidence="17">N6</strain>
    </source>
</reference>
<accession>A0A8H3YDS6</accession>
<evidence type="ECO:0000259" key="16">
    <source>
        <dbReference type="PROSITE" id="PS50112"/>
    </source>
</evidence>
<feature type="domain" description="PAS" evidence="16">
    <location>
        <begin position="518"/>
        <end position="575"/>
    </location>
</feature>
<evidence type="ECO:0000256" key="12">
    <source>
        <dbReference type="ARBA" id="ARBA00023159"/>
    </source>
</evidence>
<evidence type="ECO:0000313" key="18">
    <source>
        <dbReference type="Proteomes" id="UP000620104"/>
    </source>
</evidence>
<keyword evidence="9" id="KW-0157">Chromophore</keyword>
<dbReference type="AlphaFoldDB" id="A0A8H3YDS6"/>
<dbReference type="InterPro" id="IPR000014">
    <property type="entry name" value="PAS"/>
</dbReference>
<proteinExistence type="predicted"/>
<evidence type="ECO:0000256" key="3">
    <source>
        <dbReference type="ARBA" id="ARBA00022630"/>
    </source>
</evidence>
<sequence>MSNSTNNAGTDIASQKQANNQEPGSSRPHSGTHSPAVGQFGSQNPVSGDSPFDLSTYLAFPTANSNLGQSPNPVGEDVYKAFALGIKETQADPSYKAPQLQTTALSAQKRPFKTETVKDGQSPQAGTEQSNTMNKQVMMDARGNGNSSQTGKASLNTASKSQNTSSVFANLHDGSSGLSPYGLDPSAFQAEVRFQLPAFLNPTGTTATHPNGAEVWSGYGMNSAAMEGFNNVPRQHFGVSEFGENGGNTGFGMGSRYFGATGDNANGMNFGTAMDTSGHDGKWLSNMQLISNQQSQNGMRPPTAGQNMQNDTGFAHADGGGLAQWDNWSFNADAIKSSNSPSVFQYSADGTSNGFQTQQTASASKNAKGETNGNSADTPRIQLTTGTNLTMPTSALFPNKSPVSASFPSSSAMAMSASHASVPVNVADGGAGGIAHTADNTFASSSTSASAVAAQALANGPLGGLVQPGTFATQTPGGVNMPGLYSTTGFDMVSVLAKVASRRDPKSVLGPVDCSCSFVVVDIRKYDHPIVYSSPTFSTLTGYDNREIVGRNCRFLQSPDAQIIKGSRRKYTDNEAVAHMKRMLGAGKECQASLINYRKGGTPFINLVTIVPIPWDTDEIVYHVGFQVDLVEQPNAILRNMRDGSYQVNYTVVNNPQPPLKASPAKAINEPPSVKTIGLKQEMLDLIGPTRANAAAAIGGEEAGKAEWLKFVLEETDDFVHVLSLKGQFHYVSPSVRRVLEYEPEDLVNKHISDICHPSDIVPVMRELKDSSQTPSDGQPPKPFNLLFRIRRKYSGYIWLESSGRLHVEAGKSRKAVILTGRERNVPSLRWKTIDEHGGLGEREFWANLSFDGLLLWASGTVDQVMGAKAEEVVGRSFYAFLAGGDDGPPQPEGHSSSLAVQKAIAQAARGLPKRGGISVRHQLLAVSGQTHEVTSTFYATIRDPRGSASGSPTVLTPDSSDSETSGGAAARMRLGSTVEPSHIMVQVKMSGPQWPRNKYPLVSSPNDNVFEEMDTTRGTSWQYEIHQLRIANRKLNDEVMAARISITEQVGGAYDEDGKKKGKKRKMQQAEADRARGNQLGFPANRPQFPPAPSVDHPAPLHQQTAGFGLAPGQLFQTW</sequence>
<protein>
    <recommendedName>
        <fullName evidence="16">PAS domain-containing protein</fullName>
    </recommendedName>
</protein>
<evidence type="ECO:0000256" key="4">
    <source>
        <dbReference type="ARBA" id="ARBA00022643"/>
    </source>
</evidence>
<dbReference type="InterPro" id="IPR035965">
    <property type="entry name" value="PAS-like_dom_sf"/>
</dbReference>
<feature type="compositionally biased region" description="Polar residues" evidence="15">
    <location>
        <begin position="949"/>
        <end position="966"/>
    </location>
</feature>
<dbReference type="FunFam" id="3.30.450.20:FF:000064">
    <property type="entry name" value="Vivid PAS protein VVD"/>
    <property type="match status" value="1"/>
</dbReference>
<dbReference type="GO" id="GO:0008270">
    <property type="term" value="F:zinc ion binding"/>
    <property type="evidence" value="ECO:0007669"/>
    <property type="project" value="UniProtKB-KW"/>
</dbReference>
<dbReference type="CDD" id="cd00130">
    <property type="entry name" value="PAS"/>
    <property type="match status" value="2"/>
</dbReference>